<dbReference type="NCBIfam" id="NF009214">
    <property type="entry name" value="PRK12563.1"/>
    <property type="match status" value="1"/>
</dbReference>
<evidence type="ECO:0000256" key="7">
    <source>
        <dbReference type="ARBA" id="ARBA00022840"/>
    </source>
</evidence>
<organism evidence="12 13">
    <name type="scientific">Saliniradius amylolyticus</name>
    <dbReference type="NCBI Taxonomy" id="2183582"/>
    <lineage>
        <taxon>Bacteria</taxon>
        <taxon>Pseudomonadati</taxon>
        <taxon>Pseudomonadota</taxon>
        <taxon>Gammaproteobacteria</taxon>
        <taxon>Alteromonadales</taxon>
        <taxon>Alteromonadaceae</taxon>
        <taxon>Saliniradius</taxon>
    </lineage>
</organism>
<name>A0A2S2E7E1_9ALTE</name>
<feature type="region of interest" description="Disordered" evidence="10">
    <location>
        <begin position="286"/>
        <end position="309"/>
    </location>
</feature>
<evidence type="ECO:0000313" key="12">
    <source>
        <dbReference type="EMBL" id="AWL13452.1"/>
    </source>
</evidence>
<evidence type="ECO:0000256" key="1">
    <source>
        <dbReference type="ARBA" id="ARBA00008885"/>
    </source>
</evidence>
<evidence type="ECO:0000256" key="6">
    <source>
        <dbReference type="ARBA" id="ARBA00022741"/>
    </source>
</evidence>
<dbReference type="GO" id="GO:0000103">
    <property type="term" value="P:sulfate assimilation"/>
    <property type="evidence" value="ECO:0007669"/>
    <property type="project" value="InterPro"/>
</dbReference>
<dbReference type="InterPro" id="IPR011784">
    <property type="entry name" value="SO4_adenylTrfase_ssu"/>
</dbReference>
<dbReference type="EC" id="2.7.7.4" evidence="2"/>
<dbReference type="InterPro" id="IPR050128">
    <property type="entry name" value="Sulfate_adenylyltrnsfr_sub2"/>
</dbReference>
<dbReference type="InterPro" id="IPR002500">
    <property type="entry name" value="PAPS_reduct_dom"/>
</dbReference>
<dbReference type="OrthoDB" id="9772604at2"/>
<dbReference type="AlphaFoldDB" id="A0A2S2E7E1"/>
<dbReference type="InterPro" id="IPR014729">
    <property type="entry name" value="Rossmann-like_a/b/a_fold"/>
</dbReference>
<dbReference type="KEGG" id="salh:HMF8227_03004"/>
<evidence type="ECO:0000256" key="10">
    <source>
        <dbReference type="SAM" id="MobiDB-lite"/>
    </source>
</evidence>
<reference evidence="12 13" key="1">
    <citation type="submission" date="2018-05" db="EMBL/GenBank/DDBJ databases">
        <title>Salinimonas sp. HMF8227 Genome sequencing and assembly.</title>
        <authorList>
            <person name="Kang H."/>
            <person name="Kang J."/>
            <person name="Cha I."/>
            <person name="Kim H."/>
            <person name="Joh K."/>
        </authorList>
    </citation>
    <scope>NUCLEOTIDE SEQUENCE [LARGE SCALE GENOMIC DNA]</scope>
    <source>
        <strain evidence="12 13">HMF8227</strain>
    </source>
</reference>
<accession>A0A2S2E7E1</accession>
<dbReference type="SUPFAM" id="SSF52402">
    <property type="entry name" value="Adenine nucleotide alpha hydrolases-like"/>
    <property type="match status" value="1"/>
</dbReference>
<comment type="similarity">
    <text evidence="1">Belongs to the PAPS reductase family. CysD subfamily.</text>
</comment>
<keyword evidence="7" id="KW-0067">ATP-binding</keyword>
<dbReference type="PANTHER" id="PTHR43196:SF1">
    <property type="entry name" value="SULFATE ADENYLYLTRANSFERASE SUBUNIT 2"/>
    <property type="match status" value="1"/>
</dbReference>
<dbReference type="FunFam" id="3.40.50.620:FF:000002">
    <property type="entry name" value="Sulfate adenylyltransferase subunit 2"/>
    <property type="match status" value="1"/>
</dbReference>
<evidence type="ECO:0000256" key="4">
    <source>
        <dbReference type="ARBA" id="ARBA00022679"/>
    </source>
</evidence>
<dbReference type="NCBIfam" id="NF003587">
    <property type="entry name" value="PRK05253.1"/>
    <property type="match status" value="1"/>
</dbReference>
<evidence type="ECO:0000313" key="13">
    <source>
        <dbReference type="Proteomes" id="UP000245728"/>
    </source>
</evidence>
<keyword evidence="5 12" id="KW-0548">Nucleotidyltransferase</keyword>
<keyword evidence="13" id="KW-1185">Reference proteome</keyword>
<evidence type="ECO:0000256" key="3">
    <source>
        <dbReference type="ARBA" id="ARBA00022004"/>
    </source>
</evidence>
<dbReference type="Gene3D" id="3.40.50.620">
    <property type="entry name" value="HUPs"/>
    <property type="match status" value="1"/>
</dbReference>
<evidence type="ECO:0000259" key="11">
    <source>
        <dbReference type="Pfam" id="PF01507"/>
    </source>
</evidence>
<dbReference type="Proteomes" id="UP000245728">
    <property type="component" value="Chromosome"/>
</dbReference>
<gene>
    <name evidence="12" type="ORF">HMF8227_03004</name>
</gene>
<sequence>MSLNQRLSHLQQLEAEAIHIIREMAASFDNPCMFYSIGKDSTVMLHLARKAFSPGPVPFPLLHIDTTWEFAEMAIFRDKLATRYGLDVRVYTNQSALNRGVHPITSGSVIYNDQMKTQALKQALDQHQFDAALGGARRDEEKSRAKERVFSIRNQFHQWDPKKQRPELWNVYNSRINQGESVRIFPLSNWTELDIWLYIMRENIDIVPLYFAAERLCWKDDTSGTLLALDDERMRPHLSPSEHASLGYRWIRFRTLGCYPQTGAVESQATSVKSIVQEMIVSRTSEREGRMLDKDQAASMEKKKREGYF</sequence>
<dbReference type="Pfam" id="PF01507">
    <property type="entry name" value="PAPS_reduct"/>
    <property type="match status" value="1"/>
</dbReference>
<evidence type="ECO:0000256" key="2">
    <source>
        <dbReference type="ARBA" id="ARBA00012391"/>
    </source>
</evidence>
<evidence type="ECO:0000256" key="9">
    <source>
        <dbReference type="ARBA" id="ARBA00031812"/>
    </source>
</evidence>
<protein>
    <recommendedName>
        <fullName evidence="3">Sulfate adenylyltransferase subunit 2</fullName>
        <ecNumber evidence="2">2.7.7.4</ecNumber>
    </recommendedName>
    <alternativeName>
        <fullName evidence="8">ATP-sulfurylase small subunit</fullName>
    </alternativeName>
    <alternativeName>
        <fullName evidence="9">Sulfate adenylate transferase</fullName>
    </alternativeName>
</protein>
<dbReference type="PIRSF" id="PIRSF002936">
    <property type="entry name" value="CysDAde_trans"/>
    <property type="match status" value="1"/>
</dbReference>
<keyword evidence="4 12" id="KW-0808">Transferase</keyword>
<evidence type="ECO:0000256" key="5">
    <source>
        <dbReference type="ARBA" id="ARBA00022695"/>
    </source>
</evidence>
<dbReference type="GO" id="GO:0004781">
    <property type="term" value="F:sulfate adenylyltransferase (ATP) activity"/>
    <property type="evidence" value="ECO:0007669"/>
    <property type="project" value="UniProtKB-EC"/>
</dbReference>
<dbReference type="GO" id="GO:0005524">
    <property type="term" value="F:ATP binding"/>
    <property type="evidence" value="ECO:0007669"/>
    <property type="project" value="UniProtKB-KW"/>
</dbReference>
<dbReference type="NCBIfam" id="TIGR02039">
    <property type="entry name" value="CysD"/>
    <property type="match status" value="1"/>
</dbReference>
<dbReference type="EMBL" id="CP029347">
    <property type="protein sequence ID" value="AWL13452.1"/>
    <property type="molecule type" value="Genomic_DNA"/>
</dbReference>
<keyword evidence="6" id="KW-0547">Nucleotide-binding</keyword>
<proteinExistence type="inferred from homology"/>
<dbReference type="PANTHER" id="PTHR43196">
    <property type="entry name" value="SULFATE ADENYLYLTRANSFERASE SUBUNIT 2"/>
    <property type="match status" value="1"/>
</dbReference>
<feature type="domain" description="Phosphoadenosine phosphosulphate reductase" evidence="11">
    <location>
        <begin position="31"/>
        <end position="263"/>
    </location>
</feature>
<evidence type="ECO:0000256" key="8">
    <source>
        <dbReference type="ARBA" id="ARBA00030256"/>
    </source>
</evidence>